<organism evidence="5">
    <name type="scientific">freshwater metagenome</name>
    <dbReference type="NCBI Taxonomy" id="449393"/>
    <lineage>
        <taxon>unclassified sequences</taxon>
        <taxon>metagenomes</taxon>
        <taxon>ecological metagenomes</taxon>
    </lineage>
</organism>
<keyword evidence="1" id="KW-0813">Transport</keyword>
<dbReference type="PANTHER" id="PTHR45772:SF9">
    <property type="entry name" value="CONSERVED COMPONENT OF ABC TRANSPORTER FOR NATURAL AMINO ACIDS"/>
    <property type="match status" value="1"/>
</dbReference>
<dbReference type="EMBL" id="CAEZXV010000022">
    <property type="protein sequence ID" value="CAB4696825.1"/>
    <property type="molecule type" value="Genomic_DNA"/>
</dbReference>
<dbReference type="AlphaFoldDB" id="A0A6J6PJ13"/>
<dbReference type="SUPFAM" id="SSF52540">
    <property type="entry name" value="P-loop containing nucleoside triphosphate hydrolases"/>
    <property type="match status" value="1"/>
</dbReference>
<dbReference type="GO" id="GO:0016887">
    <property type="term" value="F:ATP hydrolysis activity"/>
    <property type="evidence" value="ECO:0007669"/>
    <property type="project" value="InterPro"/>
</dbReference>
<gene>
    <name evidence="5" type="ORF">UFOPK2598_00368</name>
</gene>
<dbReference type="PROSITE" id="PS00211">
    <property type="entry name" value="ABC_TRANSPORTER_1"/>
    <property type="match status" value="1"/>
</dbReference>
<protein>
    <submittedName>
        <fullName evidence="5">Unannotated protein</fullName>
    </submittedName>
</protein>
<dbReference type="InterPro" id="IPR017871">
    <property type="entry name" value="ABC_transporter-like_CS"/>
</dbReference>
<dbReference type="GO" id="GO:0005886">
    <property type="term" value="C:plasma membrane"/>
    <property type="evidence" value="ECO:0007669"/>
    <property type="project" value="TreeGrafter"/>
</dbReference>
<dbReference type="InterPro" id="IPR003593">
    <property type="entry name" value="AAA+_ATPase"/>
</dbReference>
<evidence type="ECO:0000313" key="5">
    <source>
        <dbReference type="EMBL" id="CAB4696825.1"/>
    </source>
</evidence>
<keyword evidence="2" id="KW-0547">Nucleotide-binding</keyword>
<dbReference type="GO" id="GO:0005524">
    <property type="term" value="F:ATP binding"/>
    <property type="evidence" value="ECO:0007669"/>
    <property type="project" value="UniProtKB-KW"/>
</dbReference>
<dbReference type="InterPro" id="IPR027417">
    <property type="entry name" value="P-loop_NTPase"/>
</dbReference>
<evidence type="ECO:0000256" key="1">
    <source>
        <dbReference type="ARBA" id="ARBA00022448"/>
    </source>
</evidence>
<dbReference type="SMART" id="SM00382">
    <property type="entry name" value="AAA"/>
    <property type="match status" value="1"/>
</dbReference>
<evidence type="ECO:0000259" key="4">
    <source>
        <dbReference type="PROSITE" id="PS50893"/>
    </source>
</evidence>
<proteinExistence type="predicted"/>
<dbReference type="FunFam" id="3.40.50.300:FF:000421">
    <property type="entry name" value="Branched-chain amino acid ABC transporter ATP-binding protein"/>
    <property type="match status" value="1"/>
</dbReference>
<sequence length="259" mass="27821">MSTNNILEVENVSIAFGGLKAVNGASLTVERGTITSVIGPNGAGKTTLFNLVSGSLTADSGSIKLDGTSIEKLKPHQIAHLGLIRTFQGAKIIKRLSVLENIVLAGQNNPGEKLWRIMTPKVRRDYEEAAKEKAYGLLKEVGLESLSDSFAGILSGGQRKLLDLSRCLMADPKIMLLDEPFAGVNPALVERLLTVLNTIRAKHSLSFLLVEHDLETVMNISDKVVVMAQGQVIASGLPGSIYDNDVVVDAYLGSRKRNS</sequence>
<dbReference type="PANTHER" id="PTHR45772">
    <property type="entry name" value="CONSERVED COMPONENT OF ABC TRANSPORTER FOR NATURAL AMINO ACIDS-RELATED"/>
    <property type="match status" value="1"/>
</dbReference>
<reference evidence="5" key="1">
    <citation type="submission" date="2020-05" db="EMBL/GenBank/DDBJ databases">
        <authorList>
            <person name="Chiriac C."/>
            <person name="Salcher M."/>
            <person name="Ghai R."/>
            <person name="Kavagutti S V."/>
        </authorList>
    </citation>
    <scope>NUCLEOTIDE SEQUENCE</scope>
</reference>
<dbReference type="PROSITE" id="PS50893">
    <property type="entry name" value="ABC_TRANSPORTER_2"/>
    <property type="match status" value="1"/>
</dbReference>
<dbReference type="InterPro" id="IPR051120">
    <property type="entry name" value="ABC_AA/LPS_Transport"/>
</dbReference>
<keyword evidence="3" id="KW-0067">ATP-binding</keyword>
<evidence type="ECO:0000256" key="3">
    <source>
        <dbReference type="ARBA" id="ARBA00022840"/>
    </source>
</evidence>
<dbReference type="CDD" id="cd03219">
    <property type="entry name" value="ABC_Mj1267_LivG_branched"/>
    <property type="match status" value="1"/>
</dbReference>
<dbReference type="Pfam" id="PF00005">
    <property type="entry name" value="ABC_tran"/>
    <property type="match status" value="1"/>
</dbReference>
<evidence type="ECO:0000256" key="2">
    <source>
        <dbReference type="ARBA" id="ARBA00022741"/>
    </source>
</evidence>
<accession>A0A6J6PJ13</accession>
<dbReference type="InterPro" id="IPR003439">
    <property type="entry name" value="ABC_transporter-like_ATP-bd"/>
</dbReference>
<feature type="domain" description="ABC transporter" evidence="4">
    <location>
        <begin position="7"/>
        <end position="254"/>
    </location>
</feature>
<name>A0A6J6PJ13_9ZZZZ</name>
<dbReference type="Gene3D" id="3.40.50.300">
    <property type="entry name" value="P-loop containing nucleotide triphosphate hydrolases"/>
    <property type="match status" value="1"/>
</dbReference>